<dbReference type="PATRIC" id="fig|1396.535.peg.5605"/>
<evidence type="ECO:0000313" key="2">
    <source>
        <dbReference type="Proteomes" id="UP000076482"/>
    </source>
</evidence>
<evidence type="ECO:0000313" key="1">
    <source>
        <dbReference type="EMBL" id="KZD50164.1"/>
    </source>
</evidence>
<dbReference type="EMBL" id="LJKE01000132">
    <property type="protein sequence ID" value="KZD50164.1"/>
    <property type="molecule type" value="Genomic_DNA"/>
</dbReference>
<gene>
    <name evidence="1" type="ORF">B4088_6361</name>
</gene>
<accession>A0A164KEX1</accession>
<sequence>MKTSQGTYLLLEVPNKDAVEELQNLKGEALNIVYNDSDMSNVLYKFTK</sequence>
<comment type="caution">
    <text evidence="1">The sequence shown here is derived from an EMBL/GenBank/DDBJ whole genome shotgun (WGS) entry which is preliminary data.</text>
</comment>
<proteinExistence type="predicted"/>
<dbReference type="AlphaFoldDB" id="A0A164KEX1"/>
<reference evidence="1 2" key="1">
    <citation type="submission" date="2015-09" db="EMBL/GenBank/DDBJ databases">
        <title>Bacillus cereus food isolates.</title>
        <authorList>
            <person name="Boekhorst J."/>
        </authorList>
    </citation>
    <scope>NUCLEOTIDE SEQUENCE [LARGE SCALE GENOMIC DNA]</scope>
    <source>
        <strain evidence="1 2">B4088</strain>
    </source>
</reference>
<dbReference type="Proteomes" id="UP000076482">
    <property type="component" value="Unassembled WGS sequence"/>
</dbReference>
<protein>
    <submittedName>
        <fullName evidence="1">Uncharacterized protein</fullName>
    </submittedName>
</protein>
<organism evidence="1 2">
    <name type="scientific">Bacillus cereus</name>
    <dbReference type="NCBI Taxonomy" id="1396"/>
    <lineage>
        <taxon>Bacteria</taxon>
        <taxon>Bacillati</taxon>
        <taxon>Bacillota</taxon>
        <taxon>Bacilli</taxon>
        <taxon>Bacillales</taxon>
        <taxon>Bacillaceae</taxon>
        <taxon>Bacillus</taxon>
        <taxon>Bacillus cereus group</taxon>
    </lineage>
</organism>
<name>A0A164KEX1_BACCE</name>